<comment type="subcellular location">
    <subcellularLocation>
        <location evidence="1">Cell membrane</location>
        <topology evidence="1">Multi-pass membrane protein</topology>
    </subcellularLocation>
</comment>
<dbReference type="OrthoDB" id="271491at2"/>
<gene>
    <name evidence="13" type="ORF">B0I18_101733</name>
</gene>
<dbReference type="InterPro" id="IPR001915">
    <property type="entry name" value="Peptidase_M48"/>
</dbReference>
<organism evidence="13 14">
    <name type="scientific">Taibaiella chishuiensis</name>
    <dbReference type="NCBI Taxonomy" id="1434707"/>
    <lineage>
        <taxon>Bacteria</taxon>
        <taxon>Pseudomonadati</taxon>
        <taxon>Bacteroidota</taxon>
        <taxon>Chitinophagia</taxon>
        <taxon>Chitinophagales</taxon>
        <taxon>Chitinophagaceae</taxon>
        <taxon>Taibaiella</taxon>
    </lineage>
</organism>
<keyword evidence="2" id="KW-1003">Cell membrane</keyword>
<sequence>MQILSYHERVAAFFKAKTRLWQYFASPAGSTDPSPVQQELLKTTYRLSPESDPALYAAAHEAAAALGIGQQITLYQQMDNDALNAAVYTLPDAVHIVFSGQALKLLSREELLAVLGHELGHVLLFNQEDYNISNKILNALSCQPGAGNTYLETARLFDLYTELFCDSMALKVTGDSHAAVAALVKMASGLEQVSAAGYIRQAREIFGQDTVVTGQQTHPEMFIRAYALDLQATDAASWQEQIRPVIEGPADLHLLDVFAQEALAAYTRTCLDQLLRDEALHTPSLLQLFNEYFPGEKPGHAGAAEALPPALSSPACKDYLAYVLADFAFADKETEEPVLEAAFVLAGTAGISNNLAAVLKKELKLSDKQYKERFKKIRMV</sequence>
<keyword evidence="14" id="KW-1185">Reference proteome</keyword>
<keyword evidence="6 11" id="KW-0378">Hydrolase</keyword>
<dbReference type="GO" id="GO:0046872">
    <property type="term" value="F:metal ion binding"/>
    <property type="evidence" value="ECO:0007669"/>
    <property type="project" value="UniProtKB-KW"/>
</dbReference>
<keyword evidence="7 11" id="KW-0862">Zinc</keyword>
<comment type="similarity">
    <text evidence="11">Belongs to the peptidase M48 family.</text>
</comment>
<proteinExistence type="inferred from homology"/>
<evidence type="ECO:0000256" key="3">
    <source>
        <dbReference type="ARBA" id="ARBA00022670"/>
    </source>
</evidence>
<reference evidence="13 14" key="1">
    <citation type="submission" date="2018-03" db="EMBL/GenBank/DDBJ databases">
        <title>Genomic Encyclopedia of Type Strains, Phase III (KMG-III): the genomes of soil and plant-associated and newly described type strains.</title>
        <authorList>
            <person name="Whitman W."/>
        </authorList>
    </citation>
    <scope>NUCLEOTIDE SEQUENCE [LARGE SCALE GENOMIC DNA]</scope>
    <source>
        <strain evidence="13 14">CGMCC 1.12700</strain>
    </source>
</reference>
<keyword evidence="9 11" id="KW-0482">Metalloprotease</keyword>
<evidence type="ECO:0000256" key="4">
    <source>
        <dbReference type="ARBA" id="ARBA00022692"/>
    </source>
</evidence>
<dbReference type="GO" id="GO:0005886">
    <property type="term" value="C:plasma membrane"/>
    <property type="evidence" value="ECO:0007669"/>
    <property type="project" value="UniProtKB-SubCell"/>
</dbReference>
<keyword evidence="10" id="KW-0472">Membrane</keyword>
<dbReference type="PANTHER" id="PTHR43221">
    <property type="entry name" value="PROTEASE HTPX"/>
    <property type="match status" value="1"/>
</dbReference>
<evidence type="ECO:0000313" key="13">
    <source>
        <dbReference type="EMBL" id="PSK94577.1"/>
    </source>
</evidence>
<evidence type="ECO:0000256" key="9">
    <source>
        <dbReference type="ARBA" id="ARBA00023049"/>
    </source>
</evidence>
<accession>A0A2P8DBM4</accession>
<evidence type="ECO:0000256" key="2">
    <source>
        <dbReference type="ARBA" id="ARBA00022475"/>
    </source>
</evidence>
<keyword evidence="8" id="KW-1133">Transmembrane helix</keyword>
<evidence type="ECO:0000313" key="14">
    <source>
        <dbReference type="Proteomes" id="UP000240572"/>
    </source>
</evidence>
<evidence type="ECO:0000256" key="8">
    <source>
        <dbReference type="ARBA" id="ARBA00022989"/>
    </source>
</evidence>
<evidence type="ECO:0000256" key="5">
    <source>
        <dbReference type="ARBA" id="ARBA00022723"/>
    </source>
</evidence>
<dbReference type="AlphaFoldDB" id="A0A2P8DBM4"/>
<dbReference type="GO" id="GO:0006508">
    <property type="term" value="P:proteolysis"/>
    <property type="evidence" value="ECO:0007669"/>
    <property type="project" value="UniProtKB-KW"/>
</dbReference>
<evidence type="ECO:0000256" key="10">
    <source>
        <dbReference type="ARBA" id="ARBA00023136"/>
    </source>
</evidence>
<evidence type="ECO:0000259" key="12">
    <source>
        <dbReference type="Pfam" id="PF01435"/>
    </source>
</evidence>
<feature type="domain" description="Peptidase M48" evidence="12">
    <location>
        <begin position="53"/>
        <end position="123"/>
    </location>
</feature>
<keyword evidence="3 11" id="KW-0645">Protease</keyword>
<dbReference type="GO" id="GO:0004222">
    <property type="term" value="F:metalloendopeptidase activity"/>
    <property type="evidence" value="ECO:0007669"/>
    <property type="project" value="InterPro"/>
</dbReference>
<evidence type="ECO:0000256" key="1">
    <source>
        <dbReference type="ARBA" id="ARBA00004651"/>
    </source>
</evidence>
<evidence type="ECO:0000256" key="6">
    <source>
        <dbReference type="ARBA" id="ARBA00022801"/>
    </source>
</evidence>
<comment type="caution">
    <text evidence="13">The sequence shown here is derived from an EMBL/GenBank/DDBJ whole genome shotgun (WGS) entry which is preliminary data.</text>
</comment>
<dbReference type="Gene3D" id="3.30.2010.10">
    <property type="entry name" value="Metalloproteases ('zincins'), catalytic domain"/>
    <property type="match status" value="1"/>
</dbReference>
<dbReference type="Pfam" id="PF01435">
    <property type="entry name" value="Peptidase_M48"/>
    <property type="match status" value="1"/>
</dbReference>
<evidence type="ECO:0000256" key="7">
    <source>
        <dbReference type="ARBA" id="ARBA00022833"/>
    </source>
</evidence>
<comment type="cofactor">
    <cofactor evidence="11">
        <name>Zn(2+)</name>
        <dbReference type="ChEBI" id="CHEBI:29105"/>
    </cofactor>
    <text evidence="11">Binds 1 zinc ion per subunit.</text>
</comment>
<evidence type="ECO:0000256" key="11">
    <source>
        <dbReference type="RuleBase" id="RU003983"/>
    </source>
</evidence>
<dbReference type="PANTHER" id="PTHR43221:SF1">
    <property type="entry name" value="PROTEASE HTPX"/>
    <property type="match status" value="1"/>
</dbReference>
<dbReference type="RefSeq" id="WP_106521275.1">
    <property type="nucleotide sequence ID" value="NZ_PYGD01000001.1"/>
</dbReference>
<dbReference type="EMBL" id="PYGD01000001">
    <property type="protein sequence ID" value="PSK94577.1"/>
    <property type="molecule type" value="Genomic_DNA"/>
</dbReference>
<keyword evidence="5" id="KW-0479">Metal-binding</keyword>
<name>A0A2P8DBM4_9BACT</name>
<protein>
    <submittedName>
        <fullName evidence="13">Zn-dependent protease with chaperone function</fullName>
    </submittedName>
</protein>
<dbReference type="Proteomes" id="UP000240572">
    <property type="component" value="Unassembled WGS sequence"/>
</dbReference>
<keyword evidence="4" id="KW-0812">Transmembrane</keyword>
<dbReference type="InterPro" id="IPR050083">
    <property type="entry name" value="HtpX_protease"/>
</dbReference>